<gene>
    <name evidence="1" type="ORF">MHIP_50270</name>
</gene>
<dbReference type="Pfam" id="PF00300">
    <property type="entry name" value="His_Phos_1"/>
    <property type="match status" value="1"/>
</dbReference>
<dbReference type="PANTHER" id="PTHR47623">
    <property type="entry name" value="OS09G0287300 PROTEIN"/>
    <property type="match status" value="1"/>
</dbReference>
<name>A0A7I9ZUC2_9MYCO</name>
<dbReference type="InterPro" id="IPR013078">
    <property type="entry name" value="His_Pase_superF_clade-1"/>
</dbReference>
<dbReference type="InterPro" id="IPR029033">
    <property type="entry name" value="His_PPase_superfam"/>
</dbReference>
<dbReference type="RefSeq" id="WP_163893592.1">
    <property type="nucleotide sequence ID" value="NZ_BLLB01000002.1"/>
</dbReference>
<comment type="caution">
    <text evidence="1">The sequence shown here is derived from an EMBL/GenBank/DDBJ whole genome shotgun (WGS) entry which is preliminary data.</text>
</comment>
<reference evidence="1 2" key="1">
    <citation type="journal article" date="2019" name="Emerg. Microbes Infect.">
        <title>Comprehensive subspecies identification of 175 nontuberculous mycobacteria species based on 7547 genomic profiles.</title>
        <authorList>
            <person name="Matsumoto Y."/>
            <person name="Kinjo T."/>
            <person name="Motooka D."/>
            <person name="Nabeya D."/>
            <person name="Jung N."/>
            <person name="Uechi K."/>
            <person name="Horii T."/>
            <person name="Iida T."/>
            <person name="Fujita J."/>
            <person name="Nakamura S."/>
        </authorList>
    </citation>
    <scope>NUCLEOTIDE SEQUENCE [LARGE SCALE GENOMIC DNA]</scope>
    <source>
        <strain evidence="1 2">JCM 30996</strain>
    </source>
</reference>
<organism evidence="1 2">
    <name type="scientific">Mycolicibacterium hippocampi</name>
    <dbReference type="NCBI Taxonomy" id="659824"/>
    <lineage>
        <taxon>Bacteria</taxon>
        <taxon>Bacillati</taxon>
        <taxon>Actinomycetota</taxon>
        <taxon>Actinomycetes</taxon>
        <taxon>Mycobacteriales</taxon>
        <taxon>Mycobacteriaceae</taxon>
        <taxon>Mycolicibacterium</taxon>
    </lineage>
</organism>
<dbReference type="EMBL" id="BLLB01000002">
    <property type="protein sequence ID" value="GFH04544.1"/>
    <property type="molecule type" value="Genomic_DNA"/>
</dbReference>
<dbReference type="CDD" id="cd07067">
    <property type="entry name" value="HP_PGM_like"/>
    <property type="match status" value="1"/>
</dbReference>
<keyword evidence="2" id="KW-1185">Reference proteome</keyword>
<dbReference type="SUPFAM" id="SSF53254">
    <property type="entry name" value="Phosphoglycerate mutase-like"/>
    <property type="match status" value="1"/>
</dbReference>
<dbReference type="SMART" id="SM00855">
    <property type="entry name" value="PGAM"/>
    <property type="match status" value="1"/>
</dbReference>
<protein>
    <submittedName>
        <fullName evidence="1">Phosphohistidine phosphatase</fullName>
    </submittedName>
</protein>
<accession>A0A7I9ZUC2</accession>
<sequence>MSTTIRTLLLLRHAKSDYPSGVDDHERPLAERGIREAALAGDWIRTNVGDVDAVLCSTATRTRQTLERTGITAAVQYVDRIYDSTPGIVIDEINGVRSRFAADLGDHAELATLLVVGHEPVMSALALNLADDDTNNGAAAQEISAKFPTSSIAVLRTAGPWDQLALGGAELVDFHIAR</sequence>
<dbReference type="Gene3D" id="3.40.50.1240">
    <property type="entry name" value="Phosphoglycerate mutase-like"/>
    <property type="match status" value="1"/>
</dbReference>
<dbReference type="AlphaFoldDB" id="A0A7I9ZUC2"/>
<evidence type="ECO:0000313" key="1">
    <source>
        <dbReference type="EMBL" id="GFH04544.1"/>
    </source>
</evidence>
<proteinExistence type="predicted"/>
<dbReference type="Proteomes" id="UP000465304">
    <property type="component" value="Unassembled WGS sequence"/>
</dbReference>
<dbReference type="PANTHER" id="PTHR47623:SF1">
    <property type="entry name" value="OS09G0287300 PROTEIN"/>
    <property type="match status" value="1"/>
</dbReference>
<evidence type="ECO:0000313" key="2">
    <source>
        <dbReference type="Proteomes" id="UP000465304"/>
    </source>
</evidence>